<sequence length="373" mass="43176">MDFISFTMRTWLREEDVYECTLSEDTQRLAKEELREDAYTRDQALQQMRDWVRKNPRILNCRLDANFLLRFLRFKKFSCPMAQESLERYLLLRQTYSPAFNNLDITSPVMDELLTLGYMFAVPERDRLGVFDPYKYTNADMCRFHGLTYETMIESEESQVRGYVHFADGLNVGFPHLTLFTPKEAVRIVKNGEVELEEMNLHLRGGRVENHLGKTTPSAPDRDSNLDLPVLGGRAQHDKRRTLPMRHKEVHVINVPSALKFAVDFGLALISEKIRKRVKFYTCLEEGLQFIDRSILPKEYGGTMPMAEMIALWKQELLAARATLLSHDEMRVKEELFSEQARQGSVAALKQTMSAIPATSYCIPGSFRKLEVD</sequence>
<dbReference type="Pfam" id="PF00650">
    <property type="entry name" value="CRAL_TRIO"/>
    <property type="match status" value="1"/>
</dbReference>
<dbReference type="AlphaFoldDB" id="A0A7R9CLF0"/>
<dbReference type="GO" id="GO:0016020">
    <property type="term" value="C:membrane"/>
    <property type="evidence" value="ECO:0007669"/>
    <property type="project" value="TreeGrafter"/>
</dbReference>
<evidence type="ECO:0000259" key="1">
    <source>
        <dbReference type="PROSITE" id="PS50191"/>
    </source>
</evidence>
<dbReference type="SUPFAM" id="SSF52087">
    <property type="entry name" value="CRAL/TRIO domain"/>
    <property type="match status" value="2"/>
</dbReference>
<dbReference type="GO" id="GO:1902936">
    <property type="term" value="F:phosphatidylinositol bisphosphate binding"/>
    <property type="evidence" value="ECO:0007669"/>
    <property type="project" value="TreeGrafter"/>
</dbReference>
<dbReference type="InterPro" id="IPR001251">
    <property type="entry name" value="CRAL-TRIO_dom"/>
</dbReference>
<dbReference type="Gene3D" id="3.40.525.10">
    <property type="entry name" value="CRAL-TRIO lipid binding domain"/>
    <property type="match status" value="1"/>
</dbReference>
<dbReference type="SUPFAM" id="SSF46938">
    <property type="entry name" value="CRAL/TRIO N-terminal domain"/>
    <property type="match status" value="1"/>
</dbReference>
<name>A0A7R9CLF0_TIMPO</name>
<protein>
    <recommendedName>
        <fullName evidence="1">CRAL-TRIO domain-containing protein</fullName>
    </recommendedName>
</protein>
<dbReference type="PANTHER" id="PTHR10174">
    <property type="entry name" value="ALPHA-TOCOPHEROL TRANSFER PROTEIN-RELATED"/>
    <property type="match status" value="1"/>
</dbReference>
<dbReference type="InterPro" id="IPR011074">
    <property type="entry name" value="CRAL/TRIO_N_dom"/>
</dbReference>
<dbReference type="InterPro" id="IPR036865">
    <property type="entry name" value="CRAL-TRIO_dom_sf"/>
</dbReference>
<dbReference type="InterPro" id="IPR036273">
    <property type="entry name" value="CRAL/TRIO_N_dom_sf"/>
</dbReference>
<dbReference type="PANTHER" id="PTHR10174:SF208">
    <property type="entry name" value="CRAL-TRIO DOMAIN-CONTAINING PROTEIN DDB_G0278031"/>
    <property type="match status" value="1"/>
</dbReference>
<dbReference type="EMBL" id="OD000662">
    <property type="protein sequence ID" value="CAD7398712.1"/>
    <property type="molecule type" value="Genomic_DNA"/>
</dbReference>
<dbReference type="Gene3D" id="1.10.8.20">
    <property type="entry name" value="N-terminal domain of phosphatidylinositol transfer protein sec14p"/>
    <property type="match status" value="1"/>
</dbReference>
<dbReference type="CDD" id="cd00170">
    <property type="entry name" value="SEC14"/>
    <property type="match status" value="1"/>
</dbReference>
<organism evidence="2">
    <name type="scientific">Timema poppense</name>
    <name type="common">Walking stick</name>
    <dbReference type="NCBI Taxonomy" id="170557"/>
    <lineage>
        <taxon>Eukaryota</taxon>
        <taxon>Metazoa</taxon>
        <taxon>Ecdysozoa</taxon>
        <taxon>Arthropoda</taxon>
        <taxon>Hexapoda</taxon>
        <taxon>Insecta</taxon>
        <taxon>Pterygota</taxon>
        <taxon>Neoptera</taxon>
        <taxon>Polyneoptera</taxon>
        <taxon>Phasmatodea</taxon>
        <taxon>Timematodea</taxon>
        <taxon>Timematoidea</taxon>
        <taxon>Timematidae</taxon>
        <taxon>Timema</taxon>
    </lineage>
</organism>
<feature type="domain" description="CRAL-TRIO" evidence="1">
    <location>
        <begin position="243"/>
        <end position="308"/>
    </location>
</feature>
<reference evidence="2" key="1">
    <citation type="submission" date="2020-11" db="EMBL/GenBank/DDBJ databases">
        <authorList>
            <person name="Tran Van P."/>
        </authorList>
    </citation>
    <scope>NUCLEOTIDE SEQUENCE</scope>
</reference>
<dbReference type="PROSITE" id="PS50191">
    <property type="entry name" value="CRAL_TRIO"/>
    <property type="match status" value="1"/>
</dbReference>
<gene>
    <name evidence="2" type="ORF">TPSB3V08_LOCUS1832</name>
</gene>
<evidence type="ECO:0000313" key="2">
    <source>
        <dbReference type="EMBL" id="CAD7398712.1"/>
    </source>
</evidence>
<accession>A0A7R9CLF0</accession>
<dbReference type="SMART" id="SM01100">
    <property type="entry name" value="CRAL_TRIO_N"/>
    <property type="match status" value="1"/>
</dbReference>
<proteinExistence type="predicted"/>